<dbReference type="Gene3D" id="1.10.3720.10">
    <property type="entry name" value="MetI-like"/>
    <property type="match status" value="1"/>
</dbReference>
<evidence type="ECO:0000256" key="7">
    <source>
        <dbReference type="RuleBase" id="RU363032"/>
    </source>
</evidence>
<keyword evidence="6 7" id="KW-0472">Membrane</keyword>
<dbReference type="InterPro" id="IPR050809">
    <property type="entry name" value="UgpAE/MalFG_permease"/>
</dbReference>
<feature type="transmembrane region" description="Helical" evidence="7">
    <location>
        <begin position="291"/>
        <end position="312"/>
    </location>
</feature>
<dbReference type="EMBL" id="CP002739">
    <property type="protein sequence ID" value="AEF17759.1"/>
    <property type="molecule type" value="Genomic_DNA"/>
</dbReference>
<reference evidence="9" key="1">
    <citation type="submission" date="2011-05" db="EMBL/GenBank/DDBJ databases">
        <title>Complete sequence of Thermoanaerobacterium xylanolyticum LX-11.</title>
        <authorList>
            <consortium name="US DOE Joint Genome Institute"/>
            <person name="Lucas S."/>
            <person name="Han J."/>
            <person name="Lapidus A."/>
            <person name="Cheng J.-F."/>
            <person name="Goodwin L."/>
            <person name="Pitluck S."/>
            <person name="Peters L."/>
            <person name="Mikhailova N."/>
            <person name="Lu M."/>
            <person name="Han C."/>
            <person name="Tapia R."/>
            <person name="Land M."/>
            <person name="Hauser L."/>
            <person name="Kyrpides N."/>
            <person name="Ivanova N."/>
            <person name="Pagani I."/>
            <person name="Hemme C."/>
            <person name="Woyke T."/>
        </authorList>
    </citation>
    <scope>NUCLEOTIDE SEQUENCE</scope>
    <source>
        <strain evidence="9">LX-11</strain>
    </source>
</reference>
<dbReference type="RefSeq" id="WP_013788493.1">
    <property type="nucleotide sequence ID" value="NC_015555.1"/>
</dbReference>
<gene>
    <name evidence="9" type="ordered locus">Thexy_1732</name>
</gene>
<keyword evidence="3" id="KW-1003">Cell membrane</keyword>
<feature type="transmembrane region" description="Helical" evidence="7">
    <location>
        <begin position="104"/>
        <end position="124"/>
    </location>
</feature>
<accession>F6BIG0</accession>
<dbReference type="STRING" id="858215.Thexy_1732"/>
<dbReference type="PROSITE" id="PS50928">
    <property type="entry name" value="ABC_TM1"/>
    <property type="match status" value="1"/>
</dbReference>
<evidence type="ECO:0000259" key="8">
    <source>
        <dbReference type="PROSITE" id="PS50928"/>
    </source>
</evidence>
<dbReference type="SUPFAM" id="SSF161098">
    <property type="entry name" value="MetI-like"/>
    <property type="match status" value="1"/>
</dbReference>
<dbReference type="eggNOG" id="COG4209">
    <property type="taxonomic scope" value="Bacteria"/>
</dbReference>
<feature type="transmembrane region" description="Helical" evidence="7">
    <location>
        <begin position="37"/>
        <end position="60"/>
    </location>
</feature>
<evidence type="ECO:0000256" key="1">
    <source>
        <dbReference type="ARBA" id="ARBA00004651"/>
    </source>
</evidence>
<dbReference type="Pfam" id="PF00528">
    <property type="entry name" value="BPD_transp_1"/>
    <property type="match status" value="1"/>
</dbReference>
<feature type="transmembrane region" description="Helical" evidence="7">
    <location>
        <begin position="231"/>
        <end position="255"/>
    </location>
</feature>
<evidence type="ECO:0000256" key="4">
    <source>
        <dbReference type="ARBA" id="ARBA00022692"/>
    </source>
</evidence>
<sequence>MAFTDARVEVLSEEKMVNSKRDKRKKFYKKLAQQKELVFIVLPFLVLLIIFSYVPLWGWIIAFKNFNPAFGINKSPWVGLENFKMLFEDPTFYQSIRNTLGISILKYFLGFFSSITLAVLINEVRNVKFKRTVQTISYLPHFVSWVVAASIVLDVLSPNGVVNQLFLKLHIIKQSINFIGVPHLFWPLMALSDMWKEVGWNSIIYLAAMTAIDSELYEAASIDGAGRIRRIFSITLPSIVPTIKILLILNAGWILNAGFEQVFLLSNPMVIDYSQTLELYVYNYGIPMGRFSFATAAGIFNSVVSLAMVTLANRISKTLSGESAF</sequence>
<evidence type="ECO:0000313" key="9">
    <source>
        <dbReference type="EMBL" id="AEF17759.1"/>
    </source>
</evidence>
<dbReference type="InterPro" id="IPR000515">
    <property type="entry name" value="MetI-like"/>
</dbReference>
<keyword evidence="4 7" id="KW-0812">Transmembrane</keyword>
<dbReference type="KEGG" id="txy:Thexy_1732"/>
<organism evidence="9 10">
    <name type="scientific">Thermoanaerobacterium xylanolyticum (strain ATCC 49914 / DSM 7097 / LX-11)</name>
    <dbReference type="NCBI Taxonomy" id="858215"/>
    <lineage>
        <taxon>Bacteria</taxon>
        <taxon>Bacillati</taxon>
        <taxon>Bacillota</taxon>
        <taxon>Clostridia</taxon>
        <taxon>Thermoanaerobacterales</taxon>
        <taxon>Thermoanaerobacteraceae</taxon>
        <taxon>Thermoanaerobacterium</taxon>
    </lineage>
</organism>
<dbReference type="Proteomes" id="UP000007239">
    <property type="component" value="Chromosome"/>
</dbReference>
<dbReference type="CDD" id="cd06261">
    <property type="entry name" value="TM_PBP2"/>
    <property type="match status" value="1"/>
</dbReference>
<evidence type="ECO:0000256" key="5">
    <source>
        <dbReference type="ARBA" id="ARBA00022989"/>
    </source>
</evidence>
<dbReference type="PANTHER" id="PTHR43227">
    <property type="entry name" value="BLL4140 PROTEIN"/>
    <property type="match status" value="1"/>
</dbReference>
<keyword evidence="2 7" id="KW-0813">Transport</keyword>
<proteinExistence type="inferred from homology"/>
<evidence type="ECO:0000256" key="3">
    <source>
        <dbReference type="ARBA" id="ARBA00022475"/>
    </source>
</evidence>
<comment type="subcellular location">
    <subcellularLocation>
        <location evidence="1 7">Cell membrane</location>
        <topology evidence="1 7">Multi-pass membrane protein</topology>
    </subcellularLocation>
</comment>
<protein>
    <submittedName>
        <fullName evidence="9">ABC-type transporter, integral membrane subunit</fullName>
    </submittedName>
</protein>
<dbReference type="AlphaFoldDB" id="F6BIG0"/>
<dbReference type="PANTHER" id="PTHR43227:SF11">
    <property type="entry name" value="BLL4140 PROTEIN"/>
    <property type="match status" value="1"/>
</dbReference>
<feature type="domain" description="ABC transmembrane type-1" evidence="8">
    <location>
        <begin position="96"/>
        <end position="312"/>
    </location>
</feature>
<dbReference type="GO" id="GO:0055085">
    <property type="term" value="P:transmembrane transport"/>
    <property type="evidence" value="ECO:0007669"/>
    <property type="project" value="InterPro"/>
</dbReference>
<dbReference type="HOGENOM" id="CLU_016047_0_1_9"/>
<keyword evidence="5 7" id="KW-1133">Transmembrane helix</keyword>
<evidence type="ECO:0000256" key="6">
    <source>
        <dbReference type="ARBA" id="ARBA00023136"/>
    </source>
</evidence>
<evidence type="ECO:0000256" key="2">
    <source>
        <dbReference type="ARBA" id="ARBA00022448"/>
    </source>
</evidence>
<dbReference type="InterPro" id="IPR035906">
    <property type="entry name" value="MetI-like_sf"/>
</dbReference>
<keyword evidence="10" id="KW-1185">Reference proteome</keyword>
<evidence type="ECO:0000313" key="10">
    <source>
        <dbReference type="Proteomes" id="UP000007239"/>
    </source>
</evidence>
<comment type="similarity">
    <text evidence="7">Belongs to the binding-protein-dependent transport system permease family.</text>
</comment>
<name>F6BIG0_THEXL</name>
<dbReference type="GO" id="GO:0005886">
    <property type="term" value="C:plasma membrane"/>
    <property type="evidence" value="ECO:0007669"/>
    <property type="project" value="UniProtKB-SubCell"/>
</dbReference>